<dbReference type="InterPro" id="IPR003770">
    <property type="entry name" value="MLTG-like"/>
</dbReference>
<evidence type="ECO:0000256" key="5">
    <source>
        <dbReference type="ARBA" id="ARBA00023239"/>
    </source>
</evidence>
<protein>
    <recommendedName>
        <fullName evidence="7">Endolytic murein transglycosylase</fullName>
        <ecNumber evidence="7">4.2.2.29</ecNumber>
    </recommendedName>
    <alternativeName>
        <fullName evidence="7">Peptidoglycan lytic transglycosylase</fullName>
    </alternativeName>
    <alternativeName>
        <fullName evidence="7">Peptidoglycan polymerization terminase</fullName>
    </alternativeName>
</protein>
<keyword evidence="6 7" id="KW-0961">Cell wall biogenesis/degradation</keyword>
<evidence type="ECO:0000313" key="8">
    <source>
        <dbReference type="EMBL" id="OHA33603.1"/>
    </source>
</evidence>
<feature type="site" description="Important for catalytic activity" evidence="7">
    <location>
        <position position="214"/>
    </location>
</feature>
<keyword evidence="1 7" id="KW-1003">Cell membrane</keyword>
<reference evidence="8 9" key="1">
    <citation type="journal article" date="2016" name="Nat. Commun.">
        <title>Thousands of microbial genomes shed light on interconnected biogeochemical processes in an aquifer system.</title>
        <authorList>
            <person name="Anantharaman K."/>
            <person name="Brown C.T."/>
            <person name="Hug L.A."/>
            <person name="Sharon I."/>
            <person name="Castelle C.J."/>
            <person name="Probst A.J."/>
            <person name="Thomas B.C."/>
            <person name="Singh A."/>
            <person name="Wilkins M.J."/>
            <person name="Karaoz U."/>
            <person name="Brodie E.L."/>
            <person name="Williams K.H."/>
            <person name="Hubbard S.S."/>
            <person name="Banfield J.F."/>
        </authorList>
    </citation>
    <scope>NUCLEOTIDE SEQUENCE [LARGE SCALE GENOMIC DNA]</scope>
</reference>
<accession>A0A1G2NC15</accession>
<comment type="function">
    <text evidence="7">Functions as a peptidoglycan terminase that cleaves nascent peptidoglycan strands endolytically to terminate their elongation.</text>
</comment>
<dbReference type="PANTHER" id="PTHR30518:SF2">
    <property type="entry name" value="ENDOLYTIC MUREIN TRANSGLYCOSYLASE"/>
    <property type="match status" value="1"/>
</dbReference>
<proteinExistence type="inferred from homology"/>
<dbReference type="EMBL" id="MHRX01000030">
    <property type="protein sequence ID" value="OHA33603.1"/>
    <property type="molecule type" value="Genomic_DNA"/>
</dbReference>
<comment type="catalytic activity">
    <reaction evidence="7">
        <text>a peptidoglycan chain = a peptidoglycan chain with N-acetyl-1,6-anhydromuramyl-[peptide] at the reducing end + a peptidoglycan chain with N-acetylglucosamine at the non-reducing end.</text>
        <dbReference type="EC" id="4.2.2.29"/>
    </reaction>
</comment>
<dbReference type="Gene3D" id="3.30.1490.480">
    <property type="entry name" value="Endolytic murein transglycosylase"/>
    <property type="match status" value="1"/>
</dbReference>
<dbReference type="HAMAP" id="MF_02065">
    <property type="entry name" value="MltG"/>
    <property type="match status" value="1"/>
</dbReference>
<feature type="transmembrane region" description="Helical" evidence="7">
    <location>
        <begin position="20"/>
        <end position="37"/>
    </location>
</feature>
<comment type="similarity">
    <text evidence="7">Belongs to the transglycosylase MltG family.</text>
</comment>
<evidence type="ECO:0000256" key="6">
    <source>
        <dbReference type="ARBA" id="ARBA00023316"/>
    </source>
</evidence>
<evidence type="ECO:0000256" key="2">
    <source>
        <dbReference type="ARBA" id="ARBA00022692"/>
    </source>
</evidence>
<dbReference type="GO" id="GO:0005886">
    <property type="term" value="C:plasma membrane"/>
    <property type="evidence" value="ECO:0007669"/>
    <property type="project" value="UniProtKB-SubCell"/>
</dbReference>
<evidence type="ECO:0000256" key="7">
    <source>
        <dbReference type="HAMAP-Rule" id="MF_02065"/>
    </source>
</evidence>
<dbReference type="STRING" id="1802319.A2928_01275"/>
<organism evidence="8 9">
    <name type="scientific">Candidatus Taylorbacteria bacterium RIFCSPLOWO2_01_FULL_45_15b</name>
    <dbReference type="NCBI Taxonomy" id="1802319"/>
    <lineage>
        <taxon>Bacteria</taxon>
        <taxon>Candidatus Tayloriibacteriota</taxon>
    </lineage>
</organism>
<comment type="caution">
    <text evidence="8">The sequence shown here is derived from an EMBL/GenBank/DDBJ whole genome shotgun (WGS) entry which is preliminary data.</text>
</comment>
<dbReference type="GO" id="GO:0071555">
    <property type="term" value="P:cell wall organization"/>
    <property type="evidence" value="ECO:0007669"/>
    <property type="project" value="UniProtKB-KW"/>
</dbReference>
<keyword evidence="3 7" id="KW-1133">Transmembrane helix</keyword>
<keyword evidence="4 7" id="KW-0472">Membrane</keyword>
<dbReference type="NCBIfam" id="TIGR00247">
    <property type="entry name" value="endolytic transglycosylase MltG"/>
    <property type="match status" value="1"/>
</dbReference>
<evidence type="ECO:0000256" key="1">
    <source>
        <dbReference type="ARBA" id="ARBA00022475"/>
    </source>
</evidence>
<dbReference type="Proteomes" id="UP000176221">
    <property type="component" value="Unassembled WGS sequence"/>
</dbReference>
<evidence type="ECO:0000256" key="4">
    <source>
        <dbReference type="ARBA" id="ARBA00023136"/>
    </source>
</evidence>
<dbReference type="EC" id="4.2.2.29" evidence="7"/>
<evidence type="ECO:0000313" key="9">
    <source>
        <dbReference type="Proteomes" id="UP000176221"/>
    </source>
</evidence>
<name>A0A1G2NC15_9BACT</name>
<dbReference type="Pfam" id="PF02618">
    <property type="entry name" value="YceG"/>
    <property type="match status" value="1"/>
</dbReference>
<keyword evidence="5 7" id="KW-0456">Lyase</keyword>
<keyword evidence="2 7" id="KW-0812">Transmembrane</keyword>
<dbReference type="GO" id="GO:0008932">
    <property type="term" value="F:lytic endotransglycosylase activity"/>
    <property type="evidence" value="ECO:0007669"/>
    <property type="project" value="UniProtKB-UniRule"/>
</dbReference>
<dbReference type="PANTHER" id="PTHR30518">
    <property type="entry name" value="ENDOLYTIC MUREIN TRANSGLYCOSYLASE"/>
    <property type="match status" value="1"/>
</dbReference>
<sequence>MHPDKQGGPAKQGLRRIGSALAFALLMVVLILWKIFVSAPNDFEKGKTVDVPKAATLQEVAVLLKNENIIRSRVFFTHYVVFFRGEKTVTAGKYYFGDSTSALGIASRLRRGDYRLPSIKITIPEGTSVEEIAALIKEKIPNINVADFIAFGKAEEGFLFPDTYFVTSITTAQELVGILRDNFDEKIKEISPDLENKTVSLEDIITMASIVEEEARLTETRKIVAGILWKRLKLGMPLQVDASFRYINGKTSAELTHDDLAIDSPYNTYKYAGLPPTPITNPGLDSIDAAINPIETDYFYFLTGHDGVMYYAETFDEHKLNKEKYL</sequence>
<evidence type="ECO:0000256" key="3">
    <source>
        <dbReference type="ARBA" id="ARBA00022989"/>
    </source>
</evidence>
<comment type="subcellular location">
    <subcellularLocation>
        <location evidence="7">Cell membrane</location>
        <topology evidence="7">Single-pass membrane protein</topology>
    </subcellularLocation>
</comment>
<dbReference type="AlphaFoldDB" id="A0A1G2NC15"/>
<dbReference type="GO" id="GO:0009252">
    <property type="term" value="P:peptidoglycan biosynthetic process"/>
    <property type="evidence" value="ECO:0007669"/>
    <property type="project" value="UniProtKB-UniRule"/>
</dbReference>
<gene>
    <name evidence="7" type="primary">mltG</name>
    <name evidence="8" type="ORF">A2928_01275</name>
</gene>